<gene>
    <name evidence="5" type="ORF">LUZ61_015129</name>
</gene>
<dbReference type="GO" id="GO:0006397">
    <property type="term" value="P:mRNA processing"/>
    <property type="evidence" value="ECO:0007669"/>
    <property type="project" value="UniProtKB-KW"/>
</dbReference>
<keyword evidence="1" id="KW-0507">mRNA processing</keyword>
<evidence type="ECO:0000259" key="3">
    <source>
        <dbReference type="PROSITE" id="PS50128"/>
    </source>
</evidence>
<dbReference type="Pfam" id="PF01805">
    <property type="entry name" value="Surp"/>
    <property type="match status" value="1"/>
</dbReference>
<feature type="compositionally biased region" description="Basic residues" evidence="2">
    <location>
        <begin position="965"/>
        <end position="977"/>
    </location>
</feature>
<evidence type="ECO:0000313" key="5">
    <source>
        <dbReference type="EMBL" id="KAJ3685965.1"/>
    </source>
</evidence>
<dbReference type="InterPro" id="IPR000467">
    <property type="entry name" value="G_patch_dom"/>
</dbReference>
<organism evidence="5 6">
    <name type="scientific">Rhynchospora tenuis</name>
    <dbReference type="NCBI Taxonomy" id="198213"/>
    <lineage>
        <taxon>Eukaryota</taxon>
        <taxon>Viridiplantae</taxon>
        <taxon>Streptophyta</taxon>
        <taxon>Embryophyta</taxon>
        <taxon>Tracheophyta</taxon>
        <taxon>Spermatophyta</taxon>
        <taxon>Magnoliopsida</taxon>
        <taxon>Liliopsida</taxon>
        <taxon>Poales</taxon>
        <taxon>Cyperaceae</taxon>
        <taxon>Cyperoideae</taxon>
        <taxon>Rhynchosporeae</taxon>
        <taxon>Rhynchospora</taxon>
    </lineage>
</organism>
<dbReference type="SUPFAM" id="SSF109905">
    <property type="entry name" value="Surp module (SWAP domain)"/>
    <property type="match status" value="1"/>
</dbReference>
<feature type="compositionally biased region" description="Basic residues" evidence="2">
    <location>
        <begin position="997"/>
        <end position="1011"/>
    </location>
</feature>
<evidence type="ECO:0000256" key="1">
    <source>
        <dbReference type="ARBA" id="ARBA00022664"/>
    </source>
</evidence>
<comment type="caution">
    <text evidence="5">The sequence shown here is derived from an EMBL/GenBank/DDBJ whole genome shotgun (WGS) entry which is preliminary data.</text>
</comment>
<accession>A0AAD5WCI9</accession>
<dbReference type="PANTHER" id="PTHR13384:SF19">
    <property type="entry name" value="G PATCH DOMAIN-CONTAINING PROTEIN 1"/>
    <property type="match status" value="1"/>
</dbReference>
<feature type="compositionally biased region" description="Polar residues" evidence="2">
    <location>
        <begin position="843"/>
        <end position="858"/>
    </location>
</feature>
<dbReference type="Proteomes" id="UP001210211">
    <property type="component" value="Unassembled WGS sequence"/>
</dbReference>
<feature type="region of interest" description="Disordered" evidence="2">
    <location>
        <begin position="349"/>
        <end position="370"/>
    </location>
</feature>
<dbReference type="Pfam" id="PF26093">
    <property type="entry name" value="HTH_TGH"/>
    <property type="match status" value="1"/>
</dbReference>
<feature type="domain" description="SURP motif" evidence="3">
    <location>
        <begin position="500"/>
        <end position="542"/>
    </location>
</feature>
<feature type="region of interest" description="Disordered" evidence="2">
    <location>
        <begin position="876"/>
        <end position="1026"/>
    </location>
</feature>
<evidence type="ECO:0000313" key="6">
    <source>
        <dbReference type="Proteomes" id="UP001210211"/>
    </source>
</evidence>
<dbReference type="EMBL" id="JAMRDG010000002">
    <property type="protein sequence ID" value="KAJ3685965.1"/>
    <property type="molecule type" value="Genomic_DNA"/>
</dbReference>
<feature type="compositionally biased region" description="Basic and acidic residues" evidence="2">
    <location>
        <begin position="349"/>
        <end position="365"/>
    </location>
</feature>
<dbReference type="PROSITE" id="PS50174">
    <property type="entry name" value="G_PATCH"/>
    <property type="match status" value="1"/>
</dbReference>
<feature type="compositionally biased region" description="Basic residues" evidence="2">
    <location>
        <begin position="935"/>
        <end position="948"/>
    </location>
</feature>
<dbReference type="SMART" id="SM00648">
    <property type="entry name" value="SWAP"/>
    <property type="match status" value="1"/>
</dbReference>
<sequence>MHQFGPDPWICGLVWAGPYSTQKSETRFVRPNLSCTHTRYPYPKPVSSGRTINKSFPVVSSLPCRLQPCFDFPLFAPVASPLYCISPPLSMADVDEEDYVYFGTPIEREEEISSRKRKAIAEPGTLRSLPPWKQEVTDEEGRRRFHGAFTGGYSAGYYNTVGSKEGWTPQTFTSSRKNRTEVKKQNVYNFLDEDDLKDIGGNTLETSMQYDTFGFTAAEFARKKAEEEQKKRPSAIPGPAPDEIVLPASSSIGMRLLMKMGWRQGHSIKDSNAESLSEIRREARKAFMALSGNKAEPDLSEKDADGTDVFPDMSIDALRNSENTPVYVLNPKQDMYGLGYDPFKHAPEFRDSKRLRESKSREKNRSKVHMGSLLSSNSKKYAPGFGIGALEELDVEDEDIYASGFDYEQTEVELEPSKAVSSSSGDRMLRLEHKKQGSLLGFKLASDSDYKLERFYPPAIPSNFRPIHKFAAPLDQTLKNYNSAPPPDAQPPEDPNLRLLIEGSAAMVARCGKSIEDLYMEKSKTNPLFLFLKSGAEGHDYYVRKLWENKQKFVDNMKPAEKLTAENRGRILGERPLASTTSGVNDVSVKAREVINTESSHGDTFTKPISLADLPDSAIKQFKHDPAKQERFEQFLKEKYQGGLRASGTISRTITSTMSEADRARERLDFEAAAEAIEKGKRTIQISAPSTDHTKDLLGFGEDRFVSSTFIENSETKMEETKVVYPRREQFEWRPSPILCKRFDLIDPYMGKPPPVPRPRSKMDSLIFLPEIFKSSNKEDAKSPVGNSLEASKSGLKEVEAEPSASEADVAPTSPKNVERPVDLYKAIFSDDSDDEEADAGPSLNQEPNPVKSSEGANKTLNRLVAGDFLESLGKELGLEVPPDSRPGPSLNATISLPEEHKSFKGGDDRDNMSLTKVKEKESKDYGSTLDSSREKKRSHSKHHRRRSRTPDSDPDSGSDSDSHRQHRSRSKKRRDRRDRSRSQDSESNDEAYTNRKERRKKHRSRHREHKKKDYGEKNSDKKRRS</sequence>
<evidence type="ECO:0000256" key="2">
    <source>
        <dbReference type="SAM" id="MobiDB-lite"/>
    </source>
</evidence>
<name>A0AAD5WCI9_9POAL</name>
<dbReference type="InterPro" id="IPR011666">
    <property type="entry name" value="DUF1604"/>
</dbReference>
<dbReference type="AlphaFoldDB" id="A0AAD5WCI9"/>
<evidence type="ECO:0008006" key="7">
    <source>
        <dbReference type="Google" id="ProtNLM"/>
    </source>
</evidence>
<dbReference type="GO" id="GO:0003723">
    <property type="term" value="F:RNA binding"/>
    <property type="evidence" value="ECO:0007669"/>
    <property type="project" value="InterPro"/>
</dbReference>
<feature type="region of interest" description="Disordered" evidence="2">
    <location>
        <begin position="224"/>
        <end position="243"/>
    </location>
</feature>
<feature type="domain" description="G-patch" evidence="4">
    <location>
        <begin position="249"/>
        <end position="268"/>
    </location>
</feature>
<evidence type="ECO:0000259" key="4">
    <source>
        <dbReference type="PROSITE" id="PS50174"/>
    </source>
</evidence>
<dbReference type="GO" id="GO:0005634">
    <property type="term" value="C:nucleus"/>
    <property type="evidence" value="ECO:0007669"/>
    <property type="project" value="TreeGrafter"/>
</dbReference>
<dbReference type="PROSITE" id="PS50128">
    <property type="entry name" value="SURP"/>
    <property type="match status" value="1"/>
</dbReference>
<dbReference type="InterPro" id="IPR000061">
    <property type="entry name" value="Surp"/>
</dbReference>
<feature type="region of interest" description="Disordered" evidence="2">
    <location>
        <begin position="778"/>
        <end position="858"/>
    </location>
</feature>
<dbReference type="PANTHER" id="PTHR13384">
    <property type="entry name" value="G PATCH DOMAIN-CONTAINING PROTEIN 1"/>
    <property type="match status" value="1"/>
</dbReference>
<reference evidence="5 6" key="1">
    <citation type="journal article" date="2022" name="Cell">
        <title>Repeat-based holocentromeres influence genome architecture and karyotype evolution.</title>
        <authorList>
            <person name="Hofstatter P.G."/>
            <person name="Thangavel G."/>
            <person name="Lux T."/>
            <person name="Neumann P."/>
            <person name="Vondrak T."/>
            <person name="Novak P."/>
            <person name="Zhang M."/>
            <person name="Costa L."/>
            <person name="Castellani M."/>
            <person name="Scott A."/>
            <person name="Toegelov H."/>
            <person name="Fuchs J."/>
            <person name="Mata-Sucre Y."/>
            <person name="Dias Y."/>
            <person name="Vanzela A.L.L."/>
            <person name="Huettel B."/>
            <person name="Almeida C.C.S."/>
            <person name="Simkova H."/>
            <person name="Souza G."/>
            <person name="Pedrosa-Harand A."/>
            <person name="Macas J."/>
            <person name="Mayer K.F.X."/>
            <person name="Houben A."/>
            <person name="Marques A."/>
        </authorList>
    </citation>
    <scope>NUCLEOTIDE SEQUENCE [LARGE SCALE GENOMIC DNA]</scope>
    <source>
        <strain evidence="5">RhyTen1mFocal</strain>
    </source>
</reference>
<protein>
    <recommendedName>
        <fullName evidence="7">SURP motif domain-containing protein</fullName>
    </recommendedName>
</protein>
<proteinExistence type="predicted"/>
<dbReference type="Pfam" id="PF07713">
    <property type="entry name" value="DUF1604"/>
    <property type="match status" value="1"/>
</dbReference>
<dbReference type="Gene3D" id="1.10.10.790">
    <property type="entry name" value="Surp module"/>
    <property type="match status" value="1"/>
</dbReference>
<keyword evidence="6" id="KW-1185">Reference proteome</keyword>
<dbReference type="InterPro" id="IPR035967">
    <property type="entry name" value="SWAP/Surp_sf"/>
</dbReference>
<feature type="compositionally biased region" description="Basic and acidic residues" evidence="2">
    <location>
        <begin position="898"/>
        <end position="925"/>
    </location>
</feature>